<proteinExistence type="predicted"/>
<accession>A0A7R8ZPV5</accession>
<dbReference type="InterPro" id="IPR019479">
    <property type="entry name" value="Peroxiredoxin_C"/>
</dbReference>
<protein>
    <submittedName>
        <fullName evidence="4">Uncharacterized protein</fullName>
    </submittedName>
</protein>
<keyword evidence="1" id="KW-0575">Peroxidase</keyword>
<keyword evidence="3" id="KW-0560">Oxidoreductase</keyword>
<sequence length="96" mass="10723">MGIKLGDVFPNFSAETNGGPIKFHDWIGDSCKYSAYEMEILRVVDSLQLTLKNKVATPTDWQPGDACMVVPTLSKEAKVMFPEHEVKPMPSGKEYM</sequence>
<dbReference type="EMBL" id="OB664974">
    <property type="protein sequence ID" value="CAD7232672.1"/>
    <property type="molecule type" value="Genomic_DNA"/>
</dbReference>
<dbReference type="GO" id="GO:0051920">
    <property type="term" value="F:peroxiredoxin activity"/>
    <property type="evidence" value="ECO:0007669"/>
    <property type="project" value="InterPro"/>
</dbReference>
<dbReference type="OrthoDB" id="2996783at2759"/>
<reference evidence="4" key="1">
    <citation type="submission" date="2020-11" db="EMBL/GenBank/DDBJ databases">
        <authorList>
            <person name="Tran Van P."/>
        </authorList>
    </citation>
    <scope>NUCLEOTIDE SEQUENCE</scope>
</reference>
<name>A0A7R8ZPV5_9CRUS</name>
<dbReference type="Gene3D" id="3.30.1020.10">
    <property type="entry name" value="Antioxidant, Horf6, Chain A, domain2"/>
    <property type="match status" value="1"/>
</dbReference>
<evidence type="ECO:0000256" key="3">
    <source>
        <dbReference type="ARBA" id="ARBA00023002"/>
    </source>
</evidence>
<gene>
    <name evidence="4" type="ORF">CTOB1V02_LOCUS10503</name>
</gene>
<evidence type="ECO:0000256" key="1">
    <source>
        <dbReference type="ARBA" id="ARBA00022559"/>
    </source>
</evidence>
<evidence type="ECO:0000313" key="4">
    <source>
        <dbReference type="EMBL" id="CAD7232672.1"/>
    </source>
</evidence>
<dbReference type="InterPro" id="IPR036249">
    <property type="entry name" value="Thioredoxin-like_sf"/>
</dbReference>
<evidence type="ECO:0000256" key="2">
    <source>
        <dbReference type="ARBA" id="ARBA00022862"/>
    </source>
</evidence>
<organism evidence="4">
    <name type="scientific">Cyprideis torosa</name>
    <dbReference type="NCBI Taxonomy" id="163714"/>
    <lineage>
        <taxon>Eukaryota</taxon>
        <taxon>Metazoa</taxon>
        <taxon>Ecdysozoa</taxon>
        <taxon>Arthropoda</taxon>
        <taxon>Crustacea</taxon>
        <taxon>Oligostraca</taxon>
        <taxon>Ostracoda</taxon>
        <taxon>Podocopa</taxon>
        <taxon>Podocopida</taxon>
        <taxon>Cytherocopina</taxon>
        <taxon>Cytheroidea</taxon>
        <taxon>Cytherideidae</taxon>
        <taxon>Cyprideis</taxon>
    </lineage>
</organism>
<dbReference type="Pfam" id="PF10417">
    <property type="entry name" value="1-cysPrx_C"/>
    <property type="match status" value="1"/>
</dbReference>
<dbReference type="FunFam" id="3.30.1020.10:FF:000001">
    <property type="entry name" value="1-Cys peroxiredoxin"/>
    <property type="match status" value="1"/>
</dbReference>
<dbReference type="AlphaFoldDB" id="A0A7R8ZPV5"/>
<dbReference type="SUPFAM" id="SSF52833">
    <property type="entry name" value="Thioredoxin-like"/>
    <property type="match status" value="1"/>
</dbReference>
<keyword evidence="2" id="KW-0049">Antioxidant</keyword>